<accession>A0ABX1JLA1</accession>
<dbReference type="PRINTS" id="PR00146">
    <property type="entry name" value="DHPICSNTHASE"/>
</dbReference>
<evidence type="ECO:0000256" key="3">
    <source>
        <dbReference type="PIRNR" id="PIRNR001365"/>
    </source>
</evidence>
<dbReference type="CDD" id="cd00408">
    <property type="entry name" value="DHDPS-like"/>
    <property type="match status" value="1"/>
</dbReference>
<dbReference type="SMART" id="SM01130">
    <property type="entry name" value="DHDPS"/>
    <property type="match status" value="1"/>
</dbReference>
<dbReference type="InterPro" id="IPR013785">
    <property type="entry name" value="Aldolase_TIM"/>
</dbReference>
<dbReference type="Gene3D" id="3.20.20.70">
    <property type="entry name" value="Aldolase class I"/>
    <property type="match status" value="1"/>
</dbReference>
<organism evidence="4 5">
    <name type="scientific">Arthrobacter deserti</name>
    <dbReference type="NCBI Taxonomy" id="1742687"/>
    <lineage>
        <taxon>Bacteria</taxon>
        <taxon>Bacillati</taxon>
        <taxon>Actinomycetota</taxon>
        <taxon>Actinomycetes</taxon>
        <taxon>Micrococcales</taxon>
        <taxon>Micrococcaceae</taxon>
        <taxon>Arthrobacter</taxon>
    </lineage>
</organism>
<reference evidence="4 5" key="1">
    <citation type="submission" date="2020-04" db="EMBL/GenBank/DDBJ databases">
        <authorList>
            <person name="Liu S."/>
        </authorList>
    </citation>
    <scope>NUCLEOTIDE SEQUENCE [LARGE SCALE GENOMIC DNA]</scope>
    <source>
        <strain evidence="4 5">CGMCC 1.15091</strain>
    </source>
</reference>
<evidence type="ECO:0000313" key="5">
    <source>
        <dbReference type="Proteomes" id="UP000523795"/>
    </source>
</evidence>
<name>A0ABX1JLA1_9MICC</name>
<keyword evidence="2 3" id="KW-0456">Lyase</keyword>
<sequence length="299" mass="31331">MNSFDFRGLSAFPLTPTSEAGIDERAVAIMVERAVRAGVDSIGALGSTGGYAYLDREQRRRVTRAAVNAAAGTPVMAGIGALRTLHVRQYADDAQAEGAAAVPLAPVSYQRLTDDEVFGLYEDISAAVSVPICVYDNPATTGFAFSDELHAAITGLPNVAAVKIPPAPAEDAAERITALRNALRPGTVIGVSGDWFAAPALNAGADAWFSVVAGVFPGYAVAITRAALDGAESEASRLSAELEPLWALFRRHGSLRVMAAAGELLGLTAGPSLPRPLRGLDQDARHTLEDTLRRLGLLR</sequence>
<dbReference type="EMBL" id="JAAZSR010000005">
    <property type="protein sequence ID" value="NKX49159.1"/>
    <property type="molecule type" value="Genomic_DNA"/>
</dbReference>
<dbReference type="Proteomes" id="UP000523795">
    <property type="component" value="Unassembled WGS sequence"/>
</dbReference>
<comment type="similarity">
    <text evidence="1 3">Belongs to the DapA family.</text>
</comment>
<evidence type="ECO:0000313" key="4">
    <source>
        <dbReference type="EMBL" id="NKX49159.1"/>
    </source>
</evidence>
<dbReference type="PANTHER" id="PTHR12128">
    <property type="entry name" value="DIHYDRODIPICOLINATE SYNTHASE"/>
    <property type="match status" value="1"/>
</dbReference>
<dbReference type="PANTHER" id="PTHR12128:SF66">
    <property type="entry name" value="4-HYDROXY-2-OXOGLUTARATE ALDOLASE, MITOCHONDRIAL"/>
    <property type="match status" value="1"/>
</dbReference>
<protein>
    <submittedName>
        <fullName evidence="4">Dihydrodipicolinate synthase family protein</fullName>
    </submittedName>
</protein>
<evidence type="ECO:0000256" key="1">
    <source>
        <dbReference type="ARBA" id="ARBA00007592"/>
    </source>
</evidence>
<dbReference type="Pfam" id="PF00701">
    <property type="entry name" value="DHDPS"/>
    <property type="match status" value="1"/>
</dbReference>
<proteinExistence type="inferred from homology"/>
<evidence type="ECO:0000256" key="2">
    <source>
        <dbReference type="ARBA" id="ARBA00023239"/>
    </source>
</evidence>
<gene>
    <name evidence="4" type="ORF">HER39_00880</name>
</gene>
<dbReference type="PIRSF" id="PIRSF001365">
    <property type="entry name" value="DHDPS"/>
    <property type="match status" value="1"/>
</dbReference>
<comment type="caution">
    <text evidence="4">The sequence shown here is derived from an EMBL/GenBank/DDBJ whole genome shotgun (WGS) entry which is preliminary data.</text>
</comment>
<dbReference type="InterPro" id="IPR002220">
    <property type="entry name" value="DapA-like"/>
</dbReference>
<keyword evidence="5" id="KW-1185">Reference proteome</keyword>
<dbReference type="SUPFAM" id="SSF51569">
    <property type="entry name" value="Aldolase"/>
    <property type="match status" value="1"/>
</dbReference>